<keyword evidence="6" id="KW-1185">Reference proteome</keyword>
<dbReference type="Pfam" id="PF13908">
    <property type="entry name" value="Shisa_N"/>
    <property type="match status" value="1"/>
</dbReference>
<evidence type="ECO:0000259" key="4">
    <source>
        <dbReference type="Pfam" id="PF13908"/>
    </source>
</evidence>
<feature type="region of interest" description="Disordered" evidence="1">
    <location>
        <begin position="362"/>
        <end position="388"/>
    </location>
</feature>
<keyword evidence="2" id="KW-0812">Transmembrane</keyword>
<dbReference type="InterPro" id="IPR053891">
    <property type="entry name" value="Shisa_N"/>
</dbReference>
<evidence type="ECO:0000313" key="6">
    <source>
        <dbReference type="Proteomes" id="UP000749559"/>
    </source>
</evidence>
<keyword evidence="2" id="KW-0472">Membrane</keyword>
<keyword evidence="2" id="KW-1133">Transmembrane helix</keyword>
<feature type="compositionally biased region" description="Polar residues" evidence="1">
    <location>
        <begin position="367"/>
        <end position="378"/>
    </location>
</feature>
<organism evidence="5 6">
    <name type="scientific">Owenia fusiformis</name>
    <name type="common">Polychaete worm</name>
    <dbReference type="NCBI Taxonomy" id="6347"/>
    <lineage>
        <taxon>Eukaryota</taxon>
        <taxon>Metazoa</taxon>
        <taxon>Spiralia</taxon>
        <taxon>Lophotrochozoa</taxon>
        <taxon>Annelida</taxon>
        <taxon>Polychaeta</taxon>
        <taxon>Sedentaria</taxon>
        <taxon>Canalipalpata</taxon>
        <taxon>Sabellida</taxon>
        <taxon>Oweniida</taxon>
        <taxon>Oweniidae</taxon>
        <taxon>Owenia</taxon>
    </lineage>
</organism>
<evidence type="ECO:0000256" key="2">
    <source>
        <dbReference type="SAM" id="Phobius"/>
    </source>
</evidence>
<reference evidence="5" key="1">
    <citation type="submission" date="2022-03" db="EMBL/GenBank/DDBJ databases">
        <authorList>
            <person name="Martin C."/>
        </authorList>
    </citation>
    <scope>NUCLEOTIDE SEQUENCE</scope>
</reference>
<protein>
    <recommendedName>
        <fullName evidence="4">Shisa N-terminal domain-containing protein</fullName>
    </recommendedName>
</protein>
<proteinExistence type="predicted"/>
<dbReference type="EMBL" id="CAIIXF020000002">
    <property type="protein sequence ID" value="CAH1776398.1"/>
    <property type="molecule type" value="Genomic_DNA"/>
</dbReference>
<feature type="transmembrane region" description="Helical" evidence="2">
    <location>
        <begin position="106"/>
        <end position="128"/>
    </location>
</feature>
<dbReference type="Proteomes" id="UP000749559">
    <property type="component" value="Unassembled WGS sequence"/>
</dbReference>
<evidence type="ECO:0000256" key="3">
    <source>
        <dbReference type="SAM" id="SignalP"/>
    </source>
</evidence>
<dbReference type="AlphaFoldDB" id="A0A8J1TEG6"/>
<feature type="chain" id="PRO_5043826275" description="Shisa N-terminal domain-containing protein" evidence="3">
    <location>
        <begin position="25"/>
        <end position="403"/>
    </location>
</feature>
<evidence type="ECO:0000256" key="1">
    <source>
        <dbReference type="SAM" id="MobiDB-lite"/>
    </source>
</evidence>
<sequence length="403" mass="44084">MTMTRDVIYRISVLLICCVELARGLEYCTSYCDRRGTWQSGFVCGMFIRPPVAPKGTVAFKGTNTTLYCCGSKTFRFCCNDPDSSIAGLYPERYHCVRNMSNRWRIVLGVFTAVIILLTCGMCCFFGCSKTQFSATRSRTMPHCTRHDTNNISTSNRLANGGFAEHEEIILSAGPVPDFNYPIYQPPAYHEIALDPPPFTEQSPTTQITPYSTSTTVRVSQNAGVSGLVVALDTIPNDSIVNTPANENQTTTQTIERVTTVSSTTTSLIPNTNGAVNRGVDPEQTNYANACALPLPVMANETENVSTRPTASANALMSEVASVSNTKQQSNDISSNLLQDSSTVKNSTNMVNQARTTTVVNHKDNTNHSSSLSQTVEESNNHVKPHSDRKTVTFDNAAFQFDK</sequence>
<feature type="signal peptide" evidence="3">
    <location>
        <begin position="1"/>
        <end position="24"/>
    </location>
</feature>
<comment type="caution">
    <text evidence="5">The sequence shown here is derived from an EMBL/GenBank/DDBJ whole genome shotgun (WGS) entry which is preliminary data.</text>
</comment>
<gene>
    <name evidence="5" type="ORF">OFUS_LOCUS3577</name>
</gene>
<accession>A0A8J1TEG6</accession>
<keyword evidence="3" id="KW-0732">Signal</keyword>
<name>A0A8J1TEG6_OWEFU</name>
<feature type="compositionally biased region" description="Basic and acidic residues" evidence="1">
    <location>
        <begin position="379"/>
        <end position="388"/>
    </location>
</feature>
<feature type="domain" description="Shisa N-terminal" evidence="4">
    <location>
        <begin position="26"/>
        <end position="86"/>
    </location>
</feature>
<evidence type="ECO:0000313" key="5">
    <source>
        <dbReference type="EMBL" id="CAH1776398.1"/>
    </source>
</evidence>